<evidence type="ECO:0000256" key="1">
    <source>
        <dbReference type="SAM" id="MobiDB-lite"/>
    </source>
</evidence>
<feature type="region of interest" description="Disordered" evidence="1">
    <location>
        <begin position="27"/>
        <end position="51"/>
    </location>
</feature>
<evidence type="ECO:0000313" key="3">
    <source>
        <dbReference type="Proteomes" id="UP001203284"/>
    </source>
</evidence>
<organism evidence="2 3">
    <name type="scientific">Ancylobacter crimeensis</name>
    <dbReference type="NCBI Taxonomy" id="2579147"/>
    <lineage>
        <taxon>Bacteria</taxon>
        <taxon>Pseudomonadati</taxon>
        <taxon>Pseudomonadota</taxon>
        <taxon>Alphaproteobacteria</taxon>
        <taxon>Hyphomicrobiales</taxon>
        <taxon>Xanthobacteraceae</taxon>
        <taxon>Ancylobacter</taxon>
    </lineage>
</organism>
<evidence type="ECO:0000313" key="2">
    <source>
        <dbReference type="EMBL" id="MCK0196710.1"/>
    </source>
</evidence>
<sequence>MAMTLHPADTTPAAPERVLRVAPRLSRTTETLDSQDRAPLRAALSRPGGKAVPAGSIAALETLLGF</sequence>
<reference evidence="2 3" key="1">
    <citation type="submission" date="2022-04" db="EMBL/GenBank/DDBJ databases">
        <authorList>
            <person name="Grouzdev D.S."/>
            <person name="Pantiukh K.S."/>
            <person name="Krutkina M.S."/>
        </authorList>
    </citation>
    <scope>NUCLEOTIDE SEQUENCE [LARGE SCALE GENOMIC DNA]</scope>
    <source>
        <strain evidence="2 3">6x-1</strain>
    </source>
</reference>
<proteinExistence type="predicted"/>
<gene>
    <name evidence="2" type="ORF">MWN34_07260</name>
</gene>
<dbReference type="RefSeq" id="WP_247028060.1">
    <property type="nucleotide sequence ID" value="NZ_JALKCH010000004.1"/>
</dbReference>
<protein>
    <submittedName>
        <fullName evidence="2">Uncharacterized protein</fullName>
    </submittedName>
</protein>
<name>A0ABT0D9S8_9HYPH</name>
<accession>A0ABT0D9S8</accession>
<comment type="caution">
    <text evidence="2">The sequence shown here is derived from an EMBL/GenBank/DDBJ whole genome shotgun (WGS) entry which is preliminary data.</text>
</comment>
<keyword evidence="3" id="KW-1185">Reference proteome</keyword>
<dbReference type="EMBL" id="JALKCH010000004">
    <property type="protein sequence ID" value="MCK0196710.1"/>
    <property type="molecule type" value="Genomic_DNA"/>
</dbReference>
<dbReference type="Proteomes" id="UP001203284">
    <property type="component" value="Unassembled WGS sequence"/>
</dbReference>